<protein>
    <submittedName>
        <fullName evidence="3">Heat shock protein DnaJ domain protein</fullName>
    </submittedName>
</protein>
<feature type="compositionally biased region" description="Low complexity" evidence="1">
    <location>
        <begin position="133"/>
        <end position="144"/>
    </location>
</feature>
<dbReference type="EMBL" id="AOIQ01000021">
    <property type="protein sequence ID" value="ELZ08485.1"/>
    <property type="molecule type" value="Genomic_DNA"/>
</dbReference>
<comment type="caution">
    <text evidence="3">The sequence shown here is derived from an EMBL/GenBank/DDBJ whole genome shotgun (WGS) entry which is preliminary data.</text>
</comment>
<evidence type="ECO:0000256" key="1">
    <source>
        <dbReference type="SAM" id="MobiDB-lite"/>
    </source>
</evidence>
<dbReference type="RefSeq" id="WP_007703876.1">
    <property type="nucleotide sequence ID" value="NZ_AOIQ01000021.1"/>
</dbReference>
<dbReference type="SUPFAM" id="SSF46565">
    <property type="entry name" value="Chaperone J-domain"/>
    <property type="match status" value="1"/>
</dbReference>
<dbReference type="AlphaFoldDB" id="M0BCD7"/>
<dbReference type="PROSITE" id="PS50076">
    <property type="entry name" value="DNAJ_2"/>
    <property type="match status" value="1"/>
</dbReference>
<dbReference type="CDD" id="cd06257">
    <property type="entry name" value="DnaJ"/>
    <property type="match status" value="1"/>
</dbReference>
<keyword evidence="3" id="KW-0346">Stress response</keyword>
<feature type="compositionally biased region" description="Basic and acidic residues" evidence="1">
    <location>
        <begin position="152"/>
        <end position="172"/>
    </location>
</feature>
<dbReference type="InterPro" id="IPR036869">
    <property type="entry name" value="J_dom_sf"/>
</dbReference>
<dbReference type="SMART" id="SM00271">
    <property type="entry name" value="DnaJ"/>
    <property type="match status" value="1"/>
</dbReference>
<organism evidence="3 4">
    <name type="scientific">Halovivax asiaticus JCM 14624</name>
    <dbReference type="NCBI Taxonomy" id="1227490"/>
    <lineage>
        <taxon>Archaea</taxon>
        <taxon>Methanobacteriati</taxon>
        <taxon>Methanobacteriota</taxon>
        <taxon>Stenosarchaea group</taxon>
        <taxon>Halobacteria</taxon>
        <taxon>Halobacteriales</taxon>
        <taxon>Natrialbaceae</taxon>
        <taxon>Halovivax</taxon>
    </lineage>
</organism>
<proteinExistence type="predicted"/>
<feature type="compositionally biased region" description="Basic and acidic residues" evidence="1">
    <location>
        <begin position="9"/>
        <end position="22"/>
    </location>
</feature>
<dbReference type="Pfam" id="PF00226">
    <property type="entry name" value="DnaJ"/>
    <property type="match status" value="1"/>
</dbReference>
<sequence length="200" mass="22543">MSQIDWPLELDRHAEGERRETTKFEVELSQAVDDLETEMDRLDVDDWRLETAMDHQSQNPNYPYANQPQPDDPGAVVSWTMDGEDYAVGCDRWTRVRDNVREICLYVGEKRKMEDRPVSTGQSEFATARLPSGDGDAVAAGPPAHVTLGVRPDADRDEIREAYRERVKEVHPDQNGGGDSEAFQRVKRARDALLNGGESA</sequence>
<name>M0BCD7_9EURY</name>
<dbReference type="STRING" id="1227490.C479_14138"/>
<keyword evidence="4" id="KW-1185">Reference proteome</keyword>
<dbReference type="InterPro" id="IPR001623">
    <property type="entry name" value="DnaJ_domain"/>
</dbReference>
<reference evidence="3 4" key="1">
    <citation type="journal article" date="2014" name="PLoS Genet.">
        <title>Phylogenetically driven sequencing of extremely halophilic archaea reveals strategies for static and dynamic osmo-response.</title>
        <authorList>
            <person name="Becker E.A."/>
            <person name="Seitzer P.M."/>
            <person name="Tritt A."/>
            <person name="Larsen D."/>
            <person name="Krusor M."/>
            <person name="Yao A.I."/>
            <person name="Wu D."/>
            <person name="Madern D."/>
            <person name="Eisen J.A."/>
            <person name="Darling A.E."/>
            <person name="Facciotti M.T."/>
        </authorList>
    </citation>
    <scope>NUCLEOTIDE SEQUENCE [LARGE SCALE GENOMIC DNA]</scope>
    <source>
        <strain evidence="3 4">JCM 14624</strain>
    </source>
</reference>
<feature type="region of interest" description="Disordered" evidence="1">
    <location>
        <begin position="1"/>
        <end position="22"/>
    </location>
</feature>
<dbReference type="Gene3D" id="1.10.287.110">
    <property type="entry name" value="DnaJ domain"/>
    <property type="match status" value="1"/>
</dbReference>
<evidence type="ECO:0000313" key="4">
    <source>
        <dbReference type="Proteomes" id="UP000011560"/>
    </source>
</evidence>
<feature type="region of interest" description="Disordered" evidence="1">
    <location>
        <begin position="128"/>
        <end position="200"/>
    </location>
</feature>
<evidence type="ECO:0000313" key="3">
    <source>
        <dbReference type="EMBL" id="ELZ08485.1"/>
    </source>
</evidence>
<feature type="domain" description="J" evidence="2">
    <location>
        <begin position="143"/>
        <end position="198"/>
    </location>
</feature>
<accession>M0BCD7</accession>
<dbReference type="Proteomes" id="UP000011560">
    <property type="component" value="Unassembled WGS sequence"/>
</dbReference>
<dbReference type="PRINTS" id="PR00625">
    <property type="entry name" value="JDOMAIN"/>
</dbReference>
<evidence type="ECO:0000259" key="2">
    <source>
        <dbReference type="PROSITE" id="PS50076"/>
    </source>
</evidence>
<gene>
    <name evidence="3" type="ORF">C479_14138</name>
</gene>
<dbReference type="OrthoDB" id="11397at2157"/>